<protein>
    <recommendedName>
        <fullName evidence="3">UDP-N-acetylglucosamine diphosphorylase</fullName>
        <ecNumber evidence="3">2.7.7.23</ecNumber>
    </recommendedName>
</protein>
<evidence type="ECO:0000313" key="12">
    <source>
        <dbReference type="Proteomes" id="UP000683360"/>
    </source>
</evidence>
<keyword evidence="7" id="KW-0067">ATP-binding</keyword>
<dbReference type="SUPFAM" id="SSF53448">
    <property type="entry name" value="Nucleotide-diphospho-sugar transferases"/>
    <property type="match status" value="1"/>
</dbReference>
<dbReference type="PROSITE" id="PS50067">
    <property type="entry name" value="KINESIN_MOTOR_2"/>
    <property type="match status" value="1"/>
</dbReference>
<evidence type="ECO:0000256" key="1">
    <source>
        <dbReference type="ARBA" id="ARBA00005208"/>
    </source>
</evidence>
<comment type="similarity">
    <text evidence="2">Belongs to the UDPGP type 1 family.</text>
</comment>
<dbReference type="Proteomes" id="UP000683360">
    <property type="component" value="Unassembled WGS sequence"/>
</dbReference>
<accession>A0A8S3TF83</accession>
<evidence type="ECO:0000256" key="2">
    <source>
        <dbReference type="ARBA" id="ARBA00010401"/>
    </source>
</evidence>
<sequence length="334" mass="37453">MTEKKETKEADSSVRVALRIRPQLAREKIDMCQICSTVLPEDNQVLLGKDKAFTFDYVYDLPTKQDAIYNSCVRNLIDGCNSVLKESLHIIPCANVAVKPTHGNGGLYKGLVHHGIVENMESRGIKHVHVYCVDNILVKMADPVFIGFCMAKGARCGAKAVEKTVPTEAVGVVCKVEGNYQVVEYSKITLKTAEKRNQDVRLTFNAGNICNHYFQLDFLKHVSAQAQEEQLAHHVAKKKIPYVGENLETIKPTSPNGIKMEKFVFDVFHFARNFAVWEVLREDEFSPLKNANTEPKDTPTTARHALLDMHRRFVLGAGGKFVHSDGSEIPDIQR</sequence>
<dbReference type="Gene3D" id="3.90.550.10">
    <property type="entry name" value="Spore Coat Polysaccharide Biosynthesis Protein SpsA, Chain A"/>
    <property type="match status" value="1"/>
</dbReference>
<evidence type="ECO:0000259" key="10">
    <source>
        <dbReference type="PROSITE" id="PS50067"/>
    </source>
</evidence>
<dbReference type="InterPro" id="IPR027417">
    <property type="entry name" value="P-loop_NTPase"/>
</dbReference>
<dbReference type="OrthoDB" id="532420at2759"/>
<dbReference type="GO" id="GO:0008017">
    <property type="term" value="F:microtubule binding"/>
    <property type="evidence" value="ECO:0007669"/>
    <property type="project" value="InterPro"/>
</dbReference>
<comment type="pathway">
    <text evidence="1">Nucleotide-sugar biosynthesis; UDP-N-acetyl-alpha-D-glucosamine biosynthesis; UDP-N-acetyl-alpha-D-glucosamine from N-acetyl-alpha-D-glucosamine 1-phosphate: step 1/1.</text>
</comment>
<dbReference type="Gene3D" id="3.40.850.10">
    <property type="entry name" value="Kinesin motor domain"/>
    <property type="match status" value="1"/>
</dbReference>
<organism evidence="11 12">
    <name type="scientific">Mytilus edulis</name>
    <name type="common">Blue mussel</name>
    <dbReference type="NCBI Taxonomy" id="6550"/>
    <lineage>
        <taxon>Eukaryota</taxon>
        <taxon>Metazoa</taxon>
        <taxon>Spiralia</taxon>
        <taxon>Lophotrochozoa</taxon>
        <taxon>Mollusca</taxon>
        <taxon>Bivalvia</taxon>
        <taxon>Autobranchia</taxon>
        <taxon>Pteriomorphia</taxon>
        <taxon>Mytilida</taxon>
        <taxon>Mytiloidea</taxon>
        <taxon>Mytilidae</taxon>
        <taxon>Mytilinae</taxon>
        <taxon>Mytilus</taxon>
    </lineage>
</organism>
<evidence type="ECO:0000256" key="8">
    <source>
        <dbReference type="ARBA" id="ARBA00048493"/>
    </source>
</evidence>
<dbReference type="Pfam" id="PF01704">
    <property type="entry name" value="UDPGP"/>
    <property type="match status" value="1"/>
</dbReference>
<comment type="caution">
    <text evidence="11">The sequence shown here is derived from an EMBL/GenBank/DDBJ whole genome shotgun (WGS) entry which is preliminary data.</text>
</comment>
<evidence type="ECO:0000256" key="9">
    <source>
        <dbReference type="PROSITE-ProRule" id="PRU00283"/>
    </source>
</evidence>
<gene>
    <name evidence="11" type="ORF">MEDL_45038</name>
</gene>
<dbReference type="EC" id="2.7.7.23" evidence="3"/>
<dbReference type="GO" id="GO:0003977">
    <property type="term" value="F:UDP-N-acetylglucosamine diphosphorylase activity"/>
    <property type="evidence" value="ECO:0007669"/>
    <property type="project" value="UniProtKB-EC"/>
</dbReference>
<evidence type="ECO:0000256" key="5">
    <source>
        <dbReference type="ARBA" id="ARBA00022695"/>
    </source>
</evidence>
<dbReference type="GO" id="GO:0006048">
    <property type="term" value="P:UDP-N-acetylglucosamine biosynthetic process"/>
    <property type="evidence" value="ECO:0007669"/>
    <property type="project" value="TreeGrafter"/>
</dbReference>
<keyword evidence="4 11" id="KW-0808">Transferase</keyword>
<evidence type="ECO:0000256" key="3">
    <source>
        <dbReference type="ARBA" id="ARBA00012457"/>
    </source>
</evidence>
<evidence type="ECO:0000313" key="11">
    <source>
        <dbReference type="EMBL" id="CAG2232299.1"/>
    </source>
</evidence>
<dbReference type="InterPro" id="IPR039741">
    <property type="entry name" value="UDP-sugar_pyrophosphorylase"/>
</dbReference>
<evidence type="ECO:0000256" key="6">
    <source>
        <dbReference type="ARBA" id="ARBA00022741"/>
    </source>
</evidence>
<dbReference type="PANTHER" id="PTHR11952">
    <property type="entry name" value="UDP- GLUCOSE PYROPHOSPHORYLASE"/>
    <property type="match status" value="1"/>
</dbReference>
<name>A0A8S3TF83_MYTED</name>
<dbReference type="InterPro" id="IPR036961">
    <property type="entry name" value="Kinesin_motor_dom_sf"/>
</dbReference>
<feature type="domain" description="Kinesin motor" evidence="10">
    <location>
        <begin position="13"/>
        <end position="80"/>
    </location>
</feature>
<keyword evidence="12" id="KW-1185">Reference proteome</keyword>
<evidence type="ECO:0000256" key="4">
    <source>
        <dbReference type="ARBA" id="ARBA00022679"/>
    </source>
</evidence>
<dbReference type="AlphaFoldDB" id="A0A8S3TF83"/>
<comment type="catalytic activity">
    <reaction evidence="8">
        <text>N-acetyl-alpha-D-glucosamine 1-phosphate + UTP + H(+) = UDP-N-acetyl-alpha-D-glucosamine + diphosphate</text>
        <dbReference type="Rhea" id="RHEA:13509"/>
        <dbReference type="ChEBI" id="CHEBI:15378"/>
        <dbReference type="ChEBI" id="CHEBI:33019"/>
        <dbReference type="ChEBI" id="CHEBI:46398"/>
        <dbReference type="ChEBI" id="CHEBI:57705"/>
        <dbReference type="ChEBI" id="CHEBI:57776"/>
        <dbReference type="EC" id="2.7.7.23"/>
    </reaction>
</comment>
<dbReference type="GO" id="GO:0003777">
    <property type="term" value="F:microtubule motor activity"/>
    <property type="evidence" value="ECO:0007669"/>
    <property type="project" value="InterPro"/>
</dbReference>
<dbReference type="InterPro" id="IPR002618">
    <property type="entry name" value="UDPGP_fam"/>
</dbReference>
<dbReference type="SUPFAM" id="SSF52540">
    <property type="entry name" value="P-loop containing nucleoside triphosphate hydrolases"/>
    <property type="match status" value="1"/>
</dbReference>
<keyword evidence="5 11" id="KW-0548">Nucleotidyltransferase</keyword>
<evidence type="ECO:0000256" key="7">
    <source>
        <dbReference type="ARBA" id="ARBA00022840"/>
    </source>
</evidence>
<dbReference type="GO" id="GO:0007018">
    <property type="term" value="P:microtubule-based movement"/>
    <property type="evidence" value="ECO:0007669"/>
    <property type="project" value="InterPro"/>
</dbReference>
<dbReference type="GO" id="GO:0005524">
    <property type="term" value="F:ATP binding"/>
    <property type="evidence" value="ECO:0007669"/>
    <property type="project" value="UniProtKB-KW"/>
</dbReference>
<comment type="caution">
    <text evidence="9">Lacks conserved residue(s) required for the propagation of feature annotation.</text>
</comment>
<dbReference type="PANTHER" id="PTHR11952:SF2">
    <property type="entry name" value="LD24639P"/>
    <property type="match status" value="1"/>
</dbReference>
<reference evidence="11" key="1">
    <citation type="submission" date="2021-03" db="EMBL/GenBank/DDBJ databases">
        <authorList>
            <person name="Bekaert M."/>
        </authorList>
    </citation>
    <scope>NUCLEOTIDE SEQUENCE</scope>
</reference>
<dbReference type="InterPro" id="IPR029044">
    <property type="entry name" value="Nucleotide-diphossugar_trans"/>
</dbReference>
<dbReference type="EMBL" id="CAJPWZ010002176">
    <property type="protein sequence ID" value="CAG2232299.1"/>
    <property type="molecule type" value="Genomic_DNA"/>
</dbReference>
<dbReference type="InterPro" id="IPR001752">
    <property type="entry name" value="Kinesin_motor_dom"/>
</dbReference>
<proteinExistence type="inferred from homology"/>
<keyword evidence="6" id="KW-0547">Nucleotide-binding</keyword>
<comment type="similarity">
    <text evidence="9">Belongs to the TRAFAC class myosin-kinesin ATPase superfamily. Kinesin family.</text>
</comment>